<evidence type="ECO:0000313" key="3">
    <source>
        <dbReference type="EMBL" id="AEU36944.1"/>
    </source>
</evidence>
<name>G8P120_GRAMM</name>
<evidence type="ECO:0000256" key="2">
    <source>
        <dbReference type="SAM" id="Phobius"/>
    </source>
</evidence>
<keyword evidence="2" id="KW-0472">Membrane</keyword>
<feature type="transmembrane region" description="Helical" evidence="2">
    <location>
        <begin position="190"/>
        <end position="211"/>
    </location>
</feature>
<dbReference type="STRING" id="682795.AciX8_2634"/>
<dbReference type="EMBL" id="CP003130">
    <property type="protein sequence ID" value="AEU36944.1"/>
    <property type="molecule type" value="Genomic_DNA"/>
</dbReference>
<organism evidence="3 4">
    <name type="scientific">Granulicella mallensis (strain ATCC BAA-1857 / DSM 23137 / MP5ACTX8)</name>
    <dbReference type="NCBI Taxonomy" id="682795"/>
    <lineage>
        <taxon>Bacteria</taxon>
        <taxon>Pseudomonadati</taxon>
        <taxon>Acidobacteriota</taxon>
        <taxon>Terriglobia</taxon>
        <taxon>Terriglobales</taxon>
        <taxon>Acidobacteriaceae</taxon>
        <taxon>Granulicella</taxon>
    </lineage>
</organism>
<dbReference type="OrthoDB" id="104580at2"/>
<sequence length="476" mass="52785">MQILEPTSKTAVGLPHRLPDTADRGPHLSADDQRWQLALRIAVSRSLGRSQLLSDFLLYIVERSIQGRRGEITEQQIGVAVFGRAEDYNSNDDNIVRSYARKLRKRIDDYYASEGREETLRLEIPRGGYTPIFVEHVSPSAIAPETSLDVGPLEIEPLEEEVADELRREPQFARSAEVVPASTLHPSRSFTPGMFFTLLLGILLGVGAMLLKQSHLFVSRAEATSHTLWAELFSSRRDTFIVPSDAGLVIMQRLVDRPVPLTNYVNGTYRTKLKANDLPNADEILKLGSRRYTNVVDLDLAAHLAQLREVVPERMFLRYARDLRMDDLRTGNAILIGSDESDPWIQLFNPQLQLSFEYEPNSDRPSGFVNSSPRPGEPALYTTNGQEDRTFGIIAYRPNLTGTGHVLIVAGLNTAGTQAAAAFLLDPSTMMPTLQRARLADGTLQPFELLVSAGNVATNASTPHLVIERIGLPAAH</sequence>
<gene>
    <name evidence="3" type="ordered locus">AciX8_2634</name>
</gene>
<keyword evidence="4" id="KW-1185">Reference proteome</keyword>
<evidence type="ECO:0000313" key="4">
    <source>
        <dbReference type="Proteomes" id="UP000007113"/>
    </source>
</evidence>
<dbReference type="eggNOG" id="COG3609">
    <property type="taxonomic scope" value="Bacteria"/>
</dbReference>
<feature type="compositionally biased region" description="Polar residues" evidence="1">
    <location>
        <begin position="1"/>
        <end position="10"/>
    </location>
</feature>
<feature type="region of interest" description="Disordered" evidence="1">
    <location>
        <begin position="1"/>
        <end position="27"/>
    </location>
</feature>
<dbReference type="AlphaFoldDB" id="G8P120"/>
<dbReference type="HOGENOM" id="CLU_036287_0_0_0"/>
<dbReference type="RefSeq" id="WP_014265822.1">
    <property type="nucleotide sequence ID" value="NC_016631.1"/>
</dbReference>
<evidence type="ECO:0000256" key="1">
    <source>
        <dbReference type="SAM" id="MobiDB-lite"/>
    </source>
</evidence>
<feature type="compositionally biased region" description="Basic and acidic residues" evidence="1">
    <location>
        <begin position="17"/>
        <end position="27"/>
    </location>
</feature>
<proteinExistence type="predicted"/>
<keyword evidence="2" id="KW-0812">Transmembrane</keyword>
<protein>
    <recommendedName>
        <fullName evidence="5">Adenylate cyclase</fullName>
    </recommendedName>
</protein>
<evidence type="ECO:0008006" key="5">
    <source>
        <dbReference type="Google" id="ProtNLM"/>
    </source>
</evidence>
<dbReference type="Proteomes" id="UP000007113">
    <property type="component" value="Chromosome"/>
</dbReference>
<dbReference type="KEGG" id="gma:AciX8_2634"/>
<accession>G8P120</accession>
<keyword evidence="2" id="KW-1133">Transmembrane helix</keyword>
<reference evidence="3 4" key="1">
    <citation type="submission" date="2011-11" db="EMBL/GenBank/DDBJ databases">
        <title>Complete sequence of Granulicella mallensis MP5ACTX8.</title>
        <authorList>
            <consortium name="US DOE Joint Genome Institute"/>
            <person name="Lucas S."/>
            <person name="Copeland A."/>
            <person name="Lapidus A."/>
            <person name="Cheng J.-F."/>
            <person name="Goodwin L."/>
            <person name="Pitluck S."/>
            <person name="Peters L."/>
            <person name="Lu M."/>
            <person name="Detter J.C."/>
            <person name="Han C."/>
            <person name="Tapia R."/>
            <person name="Land M."/>
            <person name="Hauser L."/>
            <person name="Kyrpides N."/>
            <person name="Ivanova N."/>
            <person name="Mikhailova N."/>
            <person name="Pagani I."/>
            <person name="Rawat S."/>
            <person name="Mannisto M."/>
            <person name="Haggblom M."/>
            <person name="Woyke T."/>
        </authorList>
    </citation>
    <scope>NUCLEOTIDE SEQUENCE [LARGE SCALE GENOMIC DNA]</scope>
    <source>
        <strain evidence="4">ATCC BAA-1857 / DSM 23137 / MP5ACTX8</strain>
    </source>
</reference>